<dbReference type="PANTHER" id="PTHR42929:SF1">
    <property type="entry name" value="INNER MEMBRANE ABC TRANSPORTER PERMEASE PROTEIN YDCU-RELATED"/>
    <property type="match status" value="1"/>
</dbReference>
<sequence>MKKIKQLAFPYFLWCAIFIIVPLFMIFYFAFTKNGNISFENFIKIFDISTLKMIYTSIKIAFVTSAICLIVGYPFAYIMSKLNVKYRTVAMLLIMIPMWMNFLLRSYAWVSILSQNGVLDNLLKIFGINYDSFLYTEASVILGMVYNFLPFMILPIYTSLEKIDNSLIEAAHDLGANDNKTFWKVIFPMSLPGVFSGLTMVFVPVISTFEVSLLLGGGKVNMIGNVIERQFTKTQNWGYGSALATFLMIIILLSLIFDKESVEKGGINE</sequence>
<accession>A0A4R9C4H4</accession>
<evidence type="ECO:0000256" key="6">
    <source>
        <dbReference type="ARBA" id="ARBA00022989"/>
    </source>
</evidence>
<evidence type="ECO:0000256" key="7">
    <source>
        <dbReference type="ARBA" id="ARBA00023136"/>
    </source>
</evidence>
<evidence type="ECO:0000256" key="1">
    <source>
        <dbReference type="ARBA" id="ARBA00004651"/>
    </source>
</evidence>
<dbReference type="Pfam" id="PF00528">
    <property type="entry name" value="BPD_transp_1"/>
    <property type="match status" value="1"/>
</dbReference>
<dbReference type="Gene3D" id="1.10.3720.10">
    <property type="entry name" value="MetI-like"/>
    <property type="match status" value="1"/>
</dbReference>
<dbReference type="PANTHER" id="PTHR42929">
    <property type="entry name" value="INNER MEMBRANE ABC TRANSPORTER PERMEASE PROTEIN YDCU-RELATED-RELATED"/>
    <property type="match status" value="1"/>
</dbReference>
<evidence type="ECO:0000256" key="4">
    <source>
        <dbReference type="ARBA" id="ARBA00022475"/>
    </source>
</evidence>
<keyword evidence="11" id="KW-1185">Reference proteome</keyword>
<evidence type="ECO:0000256" key="8">
    <source>
        <dbReference type="RuleBase" id="RU363032"/>
    </source>
</evidence>
<feature type="transmembrane region" description="Helical" evidence="8">
    <location>
        <begin position="132"/>
        <end position="157"/>
    </location>
</feature>
<feature type="transmembrane region" description="Helical" evidence="8">
    <location>
        <begin position="194"/>
        <end position="217"/>
    </location>
</feature>
<feature type="transmembrane region" description="Helical" evidence="8">
    <location>
        <begin position="89"/>
        <end position="112"/>
    </location>
</feature>
<evidence type="ECO:0000256" key="3">
    <source>
        <dbReference type="ARBA" id="ARBA00022448"/>
    </source>
</evidence>
<keyword evidence="7 8" id="KW-0472">Membrane</keyword>
<dbReference type="PROSITE" id="PS50928">
    <property type="entry name" value="ABC_TM1"/>
    <property type="match status" value="1"/>
</dbReference>
<evidence type="ECO:0000256" key="5">
    <source>
        <dbReference type="ARBA" id="ARBA00022692"/>
    </source>
</evidence>
<feature type="transmembrane region" description="Helical" evidence="8">
    <location>
        <begin position="12"/>
        <end position="31"/>
    </location>
</feature>
<proteinExistence type="inferred from homology"/>
<feature type="domain" description="ABC transmembrane type-1" evidence="9">
    <location>
        <begin position="54"/>
        <end position="258"/>
    </location>
</feature>
<dbReference type="GO" id="GO:0005886">
    <property type="term" value="C:plasma membrane"/>
    <property type="evidence" value="ECO:0007669"/>
    <property type="project" value="UniProtKB-SubCell"/>
</dbReference>
<keyword evidence="5 8" id="KW-0812">Transmembrane</keyword>
<dbReference type="AlphaFoldDB" id="A0A4R9C4H4"/>
<dbReference type="Proteomes" id="UP000297454">
    <property type="component" value="Unassembled WGS sequence"/>
</dbReference>
<comment type="similarity">
    <text evidence="2">Belongs to the binding-protein-dependent transport system permease family. CysTW subfamily.</text>
</comment>
<reference evidence="10 11" key="1">
    <citation type="submission" date="2019-01" db="EMBL/GenBank/DDBJ databases">
        <title>Draft Genome Sequences of Helcococcus ovis Strains Isolated from the Uterus and Vagina of Dairy Cows with Metritis.</title>
        <authorList>
            <person name="Cunha F."/>
            <person name="Jeon S.J."/>
            <person name="Kutzer P."/>
            <person name="Galvao K.N."/>
        </authorList>
    </citation>
    <scope>NUCLEOTIDE SEQUENCE [LARGE SCALE GENOMIC DNA]</scope>
    <source>
        <strain evidence="10 11">KG-37</strain>
    </source>
</reference>
<keyword evidence="3 8" id="KW-0813">Transport</keyword>
<dbReference type="SUPFAM" id="SSF161098">
    <property type="entry name" value="MetI-like"/>
    <property type="match status" value="1"/>
</dbReference>
<name>A0A4R9C4H4_9FIRM</name>
<gene>
    <name evidence="10" type="ORF">EQF91_00960</name>
</gene>
<evidence type="ECO:0000256" key="2">
    <source>
        <dbReference type="ARBA" id="ARBA00007069"/>
    </source>
</evidence>
<protein>
    <submittedName>
        <fullName evidence="10">ABC transporter permease</fullName>
    </submittedName>
</protein>
<keyword evidence="6 8" id="KW-1133">Transmembrane helix</keyword>
<feature type="transmembrane region" description="Helical" evidence="8">
    <location>
        <begin position="54"/>
        <end position="77"/>
    </location>
</feature>
<comment type="caution">
    <text evidence="10">The sequence shown here is derived from an EMBL/GenBank/DDBJ whole genome shotgun (WGS) entry which is preliminary data.</text>
</comment>
<dbReference type="CDD" id="cd06261">
    <property type="entry name" value="TM_PBP2"/>
    <property type="match status" value="1"/>
</dbReference>
<evidence type="ECO:0000313" key="11">
    <source>
        <dbReference type="Proteomes" id="UP000297454"/>
    </source>
</evidence>
<evidence type="ECO:0000259" key="9">
    <source>
        <dbReference type="PROSITE" id="PS50928"/>
    </source>
</evidence>
<comment type="subcellular location">
    <subcellularLocation>
        <location evidence="1 8">Cell membrane</location>
        <topology evidence="1 8">Multi-pass membrane protein</topology>
    </subcellularLocation>
</comment>
<evidence type="ECO:0000313" key="10">
    <source>
        <dbReference type="EMBL" id="TFF67520.1"/>
    </source>
</evidence>
<keyword evidence="4" id="KW-1003">Cell membrane</keyword>
<dbReference type="EMBL" id="SCFR01000002">
    <property type="protein sequence ID" value="TFF67520.1"/>
    <property type="molecule type" value="Genomic_DNA"/>
</dbReference>
<dbReference type="GO" id="GO:0055085">
    <property type="term" value="P:transmembrane transport"/>
    <property type="evidence" value="ECO:0007669"/>
    <property type="project" value="InterPro"/>
</dbReference>
<dbReference type="InterPro" id="IPR000515">
    <property type="entry name" value="MetI-like"/>
</dbReference>
<organism evidence="10 11">
    <name type="scientific">Helcococcus ovis</name>
    <dbReference type="NCBI Taxonomy" id="72026"/>
    <lineage>
        <taxon>Bacteria</taxon>
        <taxon>Bacillati</taxon>
        <taxon>Bacillota</taxon>
        <taxon>Tissierellia</taxon>
        <taxon>Tissierellales</taxon>
        <taxon>Peptoniphilaceae</taxon>
        <taxon>Helcococcus</taxon>
    </lineage>
</organism>
<dbReference type="InterPro" id="IPR035906">
    <property type="entry name" value="MetI-like_sf"/>
</dbReference>
<feature type="transmembrane region" description="Helical" evidence="8">
    <location>
        <begin position="237"/>
        <end position="257"/>
    </location>
</feature>
<dbReference type="RefSeq" id="WP_134743994.1">
    <property type="nucleotide sequence ID" value="NZ_CP119761.1"/>
</dbReference>